<feature type="transmembrane region" description="Helical" evidence="8">
    <location>
        <begin position="68"/>
        <end position="85"/>
    </location>
</feature>
<evidence type="ECO:0000256" key="3">
    <source>
        <dbReference type="ARBA" id="ARBA00022692"/>
    </source>
</evidence>
<feature type="transmembrane region" description="Helical" evidence="8">
    <location>
        <begin position="254"/>
        <end position="279"/>
    </location>
</feature>
<dbReference type="SUPFAM" id="SSF90123">
    <property type="entry name" value="ABC transporter transmembrane region"/>
    <property type="match status" value="1"/>
</dbReference>
<accession>A0A967K6Y5</accession>
<dbReference type="PROSITE" id="PS00211">
    <property type="entry name" value="ABC_TRANSPORTER_1"/>
    <property type="match status" value="1"/>
</dbReference>
<dbReference type="InterPro" id="IPR017871">
    <property type="entry name" value="ABC_transporter-like_CS"/>
</dbReference>
<dbReference type="Pfam" id="PF00005">
    <property type="entry name" value="ABC_tran"/>
    <property type="match status" value="1"/>
</dbReference>
<dbReference type="InterPro" id="IPR027417">
    <property type="entry name" value="P-loop_NTPase"/>
</dbReference>
<reference evidence="11" key="1">
    <citation type="submission" date="2020-03" db="EMBL/GenBank/DDBJ databases">
        <title>Genome of Pelagibius litoralis DSM 21314T.</title>
        <authorList>
            <person name="Wang G."/>
        </authorList>
    </citation>
    <scope>NUCLEOTIDE SEQUENCE</scope>
    <source>
        <strain evidence="11">DSM 21314</strain>
    </source>
</reference>
<keyword evidence="5 11" id="KW-0067">ATP-binding</keyword>
<comment type="caution">
    <text evidence="11">The sequence shown here is derived from an EMBL/GenBank/DDBJ whole genome shotgun (WGS) entry which is preliminary data.</text>
</comment>
<dbReference type="GO" id="GO:0005886">
    <property type="term" value="C:plasma membrane"/>
    <property type="evidence" value="ECO:0007669"/>
    <property type="project" value="UniProtKB-SubCell"/>
</dbReference>
<dbReference type="GO" id="GO:0015421">
    <property type="term" value="F:ABC-type oligopeptide transporter activity"/>
    <property type="evidence" value="ECO:0007669"/>
    <property type="project" value="TreeGrafter"/>
</dbReference>
<evidence type="ECO:0000256" key="6">
    <source>
        <dbReference type="ARBA" id="ARBA00022989"/>
    </source>
</evidence>
<dbReference type="PANTHER" id="PTHR43394:SF1">
    <property type="entry name" value="ATP-BINDING CASSETTE SUB-FAMILY B MEMBER 10, MITOCHONDRIAL"/>
    <property type="match status" value="1"/>
</dbReference>
<proteinExistence type="predicted"/>
<sequence length="595" mass="65983">MKQKFGFRQASVFVWQYWKQVPWLLSGAFVTMALATLCDVFLPVFAGRLIDSLADAAFAERAVRIDDAYWALAAFVGISAAFHVFREASYRFWIPLATVTMRRIVCDAFYRVQRFSADWQANAFAGATVRKVSRGMWAYDEFADTIYIGFLPAGIVLVGITANLMVHWLLMGVFVLVAVVIYLLVSVLLVALYVAPSNAIMNKSDSAVGAAMADAVSCNATVKSFGAELREDRRFFDVSDLWQRRARKAWSREINSGTVLSVMTLLLQGGLLSLALWYWSRGQATAGDVTFVMTSYFVIHGYLREIGQHVRNMQKAINEIEDLVGFEKQVIEVADRESAQPLAARGGAIDFDGVTFRYGNQEAPIYADFNLRVGAGERVALVGPSGSGKSTFVKLVQRLYDVDEGRIMIDGQNIAEATQESLRRAIALVPQDPALFHRSLSENIAYGRPDARQEEIEVAARRAHAHDFISRLPQGYETLVGERGVKLSGGERQRVALARAFLADAPILILDEATSSLDSITEAQIQEAIEELMEGRTTIVIAHRLSTVRSVDRILVFREGAIVEQGTQKELAALRDGHFKELLEMQVQGLVLDDG</sequence>
<keyword evidence="2" id="KW-0813">Transport</keyword>
<dbReference type="Gene3D" id="1.20.1560.10">
    <property type="entry name" value="ABC transporter type 1, transmembrane domain"/>
    <property type="match status" value="1"/>
</dbReference>
<evidence type="ECO:0000256" key="2">
    <source>
        <dbReference type="ARBA" id="ARBA00022448"/>
    </source>
</evidence>
<keyword evidence="3 8" id="KW-0812">Transmembrane</keyword>
<evidence type="ECO:0000259" key="9">
    <source>
        <dbReference type="PROSITE" id="PS50893"/>
    </source>
</evidence>
<keyword evidence="12" id="KW-1185">Reference proteome</keyword>
<evidence type="ECO:0000259" key="10">
    <source>
        <dbReference type="PROSITE" id="PS50929"/>
    </source>
</evidence>
<dbReference type="GO" id="GO:0005524">
    <property type="term" value="F:ATP binding"/>
    <property type="evidence" value="ECO:0007669"/>
    <property type="project" value="UniProtKB-KW"/>
</dbReference>
<dbReference type="RefSeq" id="WP_167225218.1">
    <property type="nucleotide sequence ID" value="NZ_JAAQPH010000009.1"/>
</dbReference>
<evidence type="ECO:0000256" key="4">
    <source>
        <dbReference type="ARBA" id="ARBA00022741"/>
    </source>
</evidence>
<feature type="transmembrane region" description="Helical" evidence="8">
    <location>
        <begin position="21"/>
        <end position="46"/>
    </location>
</feature>
<dbReference type="AlphaFoldDB" id="A0A967K6Y5"/>
<evidence type="ECO:0000256" key="5">
    <source>
        <dbReference type="ARBA" id="ARBA00022840"/>
    </source>
</evidence>
<evidence type="ECO:0000256" key="7">
    <source>
        <dbReference type="ARBA" id="ARBA00023136"/>
    </source>
</evidence>
<name>A0A967K6Y5_9PROT</name>
<dbReference type="Pfam" id="PF00664">
    <property type="entry name" value="ABC_membrane"/>
    <property type="match status" value="1"/>
</dbReference>
<feature type="transmembrane region" description="Helical" evidence="8">
    <location>
        <begin position="142"/>
        <end position="162"/>
    </location>
</feature>
<dbReference type="InterPro" id="IPR003439">
    <property type="entry name" value="ABC_transporter-like_ATP-bd"/>
</dbReference>
<dbReference type="Gene3D" id="3.40.50.300">
    <property type="entry name" value="P-loop containing nucleotide triphosphate hydrolases"/>
    <property type="match status" value="1"/>
</dbReference>
<feature type="domain" description="ABC transmembrane type-1" evidence="10">
    <location>
        <begin position="27"/>
        <end position="315"/>
    </location>
</feature>
<organism evidence="11 12">
    <name type="scientific">Pelagibius litoralis</name>
    <dbReference type="NCBI Taxonomy" id="374515"/>
    <lineage>
        <taxon>Bacteria</taxon>
        <taxon>Pseudomonadati</taxon>
        <taxon>Pseudomonadota</taxon>
        <taxon>Alphaproteobacteria</taxon>
        <taxon>Rhodospirillales</taxon>
        <taxon>Rhodovibrionaceae</taxon>
        <taxon>Pelagibius</taxon>
    </lineage>
</organism>
<evidence type="ECO:0000313" key="12">
    <source>
        <dbReference type="Proteomes" id="UP000761264"/>
    </source>
</evidence>
<dbReference type="Proteomes" id="UP000761264">
    <property type="component" value="Unassembled WGS sequence"/>
</dbReference>
<feature type="domain" description="ABC transporter" evidence="9">
    <location>
        <begin position="349"/>
        <end position="584"/>
    </location>
</feature>
<feature type="transmembrane region" description="Helical" evidence="8">
    <location>
        <begin position="168"/>
        <end position="194"/>
    </location>
</feature>
<keyword evidence="4" id="KW-0547">Nucleotide-binding</keyword>
<protein>
    <submittedName>
        <fullName evidence="11">ABC transporter ATP-binding protein</fullName>
    </submittedName>
</protein>
<dbReference type="InterPro" id="IPR011527">
    <property type="entry name" value="ABC1_TM_dom"/>
</dbReference>
<dbReference type="SMART" id="SM00382">
    <property type="entry name" value="AAA"/>
    <property type="match status" value="1"/>
</dbReference>
<evidence type="ECO:0000256" key="8">
    <source>
        <dbReference type="SAM" id="Phobius"/>
    </source>
</evidence>
<gene>
    <name evidence="11" type="ORF">HBA54_13055</name>
</gene>
<evidence type="ECO:0000256" key="1">
    <source>
        <dbReference type="ARBA" id="ARBA00004651"/>
    </source>
</evidence>
<dbReference type="PANTHER" id="PTHR43394">
    <property type="entry name" value="ATP-DEPENDENT PERMEASE MDL1, MITOCHONDRIAL"/>
    <property type="match status" value="1"/>
</dbReference>
<dbReference type="PROSITE" id="PS50929">
    <property type="entry name" value="ABC_TM1F"/>
    <property type="match status" value="1"/>
</dbReference>
<dbReference type="InterPro" id="IPR036640">
    <property type="entry name" value="ABC1_TM_sf"/>
</dbReference>
<dbReference type="SUPFAM" id="SSF52540">
    <property type="entry name" value="P-loop containing nucleoside triphosphate hydrolases"/>
    <property type="match status" value="1"/>
</dbReference>
<keyword evidence="6 8" id="KW-1133">Transmembrane helix</keyword>
<dbReference type="PROSITE" id="PS50893">
    <property type="entry name" value="ABC_TRANSPORTER_2"/>
    <property type="match status" value="1"/>
</dbReference>
<dbReference type="InterPro" id="IPR039421">
    <property type="entry name" value="Type_1_exporter"/>
</dbReference>
<keyword evidence="7 8" id="KW-0472">Membrane</keyword>
<comment type="subcellular location">
    <subcellularLocation>
        <location evidence="1">Cell membrane</location>
        <topology evidence="1">Multi-pass membrane protein</topology>
    </subcellularLocation>
</comment>
<dbReference type="EMBL" id="JAAQPH010000009">
    <property type="protein sequence ID" value="NIA69523.1"/>
    <property type="molecule type" value="Genomic_DNA"/>
</dbReference>
<dbReference type="InterPro" id="IPR003593">
    <property type="entry name" value="AAA+_ATPase"/>
</dbReference>
<dbReference type="GO" id="GO:0016887">
    <property type="term" value="F:ATP hydrolysis activity"/>
    <property type="evidence" value="ECO:0007669"/>
    <property type="project" value="InterPro"/>
</dbReference>
<dbReference type="FunFam" id="3.40.50.300:FF:000287">
    <property type="entry name" value="Multidrug ABC transporter ATP-binding protein"/>
    <property type="match status" value="1"/>
</dbReference>
<evidence type="ECO:0000313" key="11">
    <source>
        <dbReference type="EMBL" id="NIA69523.1"/>
    </source>
</evidence>